<evidence type="ECO:0000259" key="6">
    <source>
        <dbReference type="PROSITE" id="PS50089"/>
    </source>
</evidence>
<dbReference type="GO" id="GO:0036503">
    <property type="term" value="P:ERAD pathway"/>
    <property type="evidence" value="ECO:0007669"/>
    <property type="project" value="TreeGrafter"/>
</dbReference>
<dbReference type="InterPro" id="IPR001841">
    <property type="entry name" value="Znf_RING"/>
</dbReference>
<keyword evidence="1 3" id="KW-0479">Metal-binding</keyword>
<dbReference type="SMART" id="SM00184">
    <property type="entry name" value="RING"/>
    <property type="match status" value="1"/>
</dbReference>
<feature type="domain" description="RING-type" evidence="6">
    <location>
        <begin position="899"/>
        <end position="941"/>
    </location>
</feature>
<dbReference type="InterPro" id="IPR013083">
    <property type="entry name" value="Znf_RING/FYVE/PHD"/>
</dbReference>
<dbReference type="InterPro" id="IPR042494">
    <property type="entry name" value="RNF103"/>
</dbReference>
<keyword evidence="5" id="KW-1133">Transmembrane helix</keyword>
<feature type="transmembrane region" description="Helical" evidence="5">
    <location>
        <begin position="473"/>
        <end position="497"/>
    </location>
</feature>
<name>A0A0R3T185_RODNA</name>
<keyword evidence="1 3" id="KW-0863">Zinc-finger</keyword>
<organism evidence="9">
    <name type="scientific">Rodentolepis nana</name>
    <name type="common">Dwarf tapeworm</name>
    <name type="synonym">Hymenolepis nana</name>
    <dbReference type="NCBI Taxonomy" id="102285"/>
    <lineage>
        <taxon>Eukaryota</taxon>
        <taxon>Metazoa</taxon>
        <taxon>Spiralia</taxon>
        <taxon>Lophotrochozoa</taxon>
        <taxon>Platyhelminthes</taxon>
        <taxon>Cestoda</taxon>
        <taxon>Eucestoda</taxon>
        <taxon>Cyclophyllidea</taxon>
        <taxon>Hymenolepididae</taxon>
        <taxon>Rodentolepis</taxon>
    </lineage>
</organism>
<keyword evidence="5" id="KW-0812">Transmembrane</keyword>
<feature type="transmembrane region" description="Helical" evidence="5">
    <location>
        <begin position="639"/>
        <end position="661"/>
    </location>
</feature>
<dbReference type="STRING" id="102285.A0A0R3T185"/>
<dbReference type="WBParaSite" id="HNAJ_0000062301-mRNA-1">
    <property type="protein sequence ID" value="HNAJ_0000062301-mRNA-1"/>
    <property type="gene ID" value="HNAJ_0000062301"/>
</dbReference>
<dbReference type="EMBL" id="UZAE01000188">
    <property type="protein sequence ID" value="VDN96482.1"/>
    <property type="molecule type" value="Genomic_DNA"/>
</dbReference>
<protein>
    <submittedName>
        <fullName evidence="9">RING-type domain-containing protein</fullName>
    </submittedName>
</protein>
<reference evidence="9" key="1">
    <citation type="submission" date="2017-02" db="UniProtKB">
        <authorList>
            <consortium name="WormBaseParasite"/>
        </authorList>
    </citation>
    <scope>IDENTIFICATION</scope>
</reference>
<dbReference type="GO" id="GO:0016567">
    <property type="term" value="P:protein ubiquitination"/>
    <property type="evidence" value="ECO:0007669"/>
    <property type="project" value="InterPro"/>
</dbReference>
<dbReference type="OrthoDB" id="21204at2759"/>
<reference evidence="7 8" key="2">
    <citation type="submission" date="2018-11" db="EMBL/GenBank/DDBJ databases">
        <authorList>
            <consortium name="Pathogen Informatics"/>
        </authorList>
    </citation>
    <scope>NUCLEOTIDE SEQUENCE [LARGE SCALE GENOMIC DNA]</scope>
</reference>
<dbReference type="GO" id="GO:0008270">
    <property type="term" value="F:zinc ion binding"/>
    <property type="evidence" value="ECO:0007669"/>
    <property type="project" value="UniProtKB-KW"/>
</dbReference>
<dbReference type="GO" id="GO:0004842">
    <property type="term" value="F:ubiquitin-protein transferase activity"/>
    <property type="evidence" value="ECO:0007669"/>
    <property type="project" value="InterPro"/>
</dbReference>
<evidence type="ECO:0000256" key="2">
    <source>
        <dbReference type="ARBA" id="ARBA00022833"/>
    </source>
</evidence>
<evidence type="ECO:0000256" key="1">
    <source>
        <dbReference type="ARBA" id="ARBA00022771"/>
    </source>
</evidence>
<dbReference type="GO" id="GO:0005783">
    <property type="term" value="C:endoplasmic reticulum"/>
    <property type="evidence" value="ECO:0007669"/>
    <property type="project" value="TreeGrafter"/>
</dbReference>
<dbReference type="PROSITE" id="PS50089">
    <property type="entry name" value="ZF_RING_2"/>
    <property type="match status" value="1"/>
</dbReference>
<feature type="region of interest" description="Disordered" evidence="4">
    <location>
        <begin position="729"/>
        <end position="749"/>
    </location>
</feature>
<keyword evidence="8" id="KW-1185">Reference proteome</keyword>
<evidence type="ECO:0000313" key="9">
    <source>
        <dbReference type="WBParaSite" id="HNAJ_0000062301-mRNA-1"/>
    </source>
</evidence>
<sequence length="988" mass="111990">MEPGQSFSAPTPNPTYDIDMSESDMTRWLLRLKYSVILRRRLRSSQITNRQFLLNHPGRSINCFHFKVLLGLATSAYFLAKDTFPSNVVGLDCDENNFQCKLSTHDIKTILYHRGVSPESFFERRDLEILSARTGSVDELELQTALAYDEFFQNFNSTCDKEATFYRSFMSKLSLKHHPVLCDEETAGLKTVVFDSPGLFIDRIEDNRESIWLLSVVYSDVDATHAINPAIWSRLVHHFSSISIKFGILLCDKLESICNEYGFTPSVLVIVLPVSYQNRKPSVEFKRLSLAHSPLCDDITTRGRKGCILLLDHVTNLLQNFLSQRVIPLQSLPQLQSPKYARSQALNMIWIPGERFCNKSYPLANADRQVFSRPPLAFSILSISYLGRAAFWSLDPPRSSLSRTDLTQEITSYTSTINEMLQQLGCHSIEESFNGNSRYILFTSEGYCYVQSKLSFIRLDNLLRWNFPSSNDLFLFGLVTVNALIIVASLCQSLPLLKLAKFISHRCTFLFNRRLEKSLKDDGNQSATSSPLKVRTKLITNVVTATFSGWKNYTPFIAEDSKNNVSQNASRMQRIVSVLEQGFILLFSIIFKIFLANLLFILAALPIINFVGHTLPLASILLKFLRFCVYWFDLATISLTSLTVISLLEISACAIVLTLILDSMTYCIDRKLFGKWKHLSSTSRVIPANTDPFVAKLYKMNCAAVAFNSPALLARYLVLSDEEFPVESNRQSSSSISDAEMHPEPSTETASLRACEAARLYRKAIELDKAVAMASKQSHLTWQATQNLLLNRNSSSELIFPAKLFVWKFASTSKLSSKVSANRPGHIKSKIASPRFAIESRDRDEEKSYEASSESDRCSPAVHPSSFLGRHRRPRRPGNLNNTEPCLQWPSWVITCEKCVICWREFECRTIMAALSCGHAFHAECLKSWLDVGRDVCPVCRWPAHLSHNQREKHLICQLIRALRTCLRTARNNSSNSSSSETEISTRR</sequence>
<dbReference type="Gene3D" id="3.30.40.10">
    <property type="entry name" value="Zinc/RING finger domain, C3HC4 (zinc finger)"/>
    <property type="match status" value="1"/>
</dbReference>
<feature type="region of interest" description="Disordered" evidence="4">
    <location>
        <begin position="849"/>
        <end position="876"/>
    </location>
</feature>
<feature type="transmembrane region" description="Helical" evidence="5">
    <location>
        <begin position="614"/>
        <end position="632"/>
    </location>
</feature>
<evidence type="ECO:0000256" key="3">
    <source>
        <dbReference type="PROSITE-ProRule" id="PRU00175"/>
    </source>
</evidence>
<keyword evidence="5" id="KW-0472">Membrane</keyword>
<dbReference type="AlphaFoldDB" id="A0A0R3T185"/>
<accession>A0A0R3T185</accession>
<evidence type="ECO:0000313" key="7">
    <source>
        <dbReference type="EMBL" id="VDN96482.1"/>
    </source>
</evidence>
<dbReference type="Proteomes" id="UP000278807">
    <property type="component" value="Unassembled WGS sequence"/>
</dbReference>
<dbReference type="CDD" id="cd16473">
    <property type="entry name" value="RING-H2_RNF103"/>
    <property type="match status" value="1"/>
</dbReference>
<gene>
    <name evidence="7" type="ORF">HNAJ_LOCUS623</name>
</gene>
<evidence type="ECO:0000256" key="4">
    <source>
        <dbReference type="SAM" id="MobiDB-lite"/>
    </source>
</evidence>
<dbReference type="Pfam" id="PF13639">
    <property type="entry name" value="zf-RING_2"/>
    <property type="match status" value="1"/>
</dbReference>
<dbReference type="PANTHER" id="PTHR15302:SF0">
    <property type="entry name" value="E3 UBIQUITIN-PROTEIN LIGASE RNF103"/>
    <property type="match status" value="1"/>
</dbReference>
<dbReference type="SUPFAM" id="SSF57850">
    <property type="entry name" value="RING/U-box"/>
    <property type="match status" value="1"/>
</dbReference>
<evidence type="ECO:0000313" key="8">
    <source>
        <dbReference type="Proteomes" id="UP000278807"/>
    </source>
</evidence>
<proteinExistence type="predicted"/>
<keyword evidence="2" id="KW-0862">Zinc</keyword>
<dbReference type="PANTHER" id="PTHR15302">
    <property type="entry name" value="E3 UBIQUITIN-PROTEIN LIGASE RNF103"/>
    <property type="match status" value="1"/>
</dbReference>
<evidence type="ECO:0000256" key="5">
    <source>
        <dbReference type="SAM" id="Phobius"/>
    </source>
</evidence>
<feature type="transmembrane region" description="Helical" evidence="5">
    <location>
        <begin position="582"/>
        <end position="608"/>
    </location>
</feature>